<dbReference type="PANTHER" id="PTHR12741:SF67">
    <property type="entry name" value="CALLOSE SYNTHASE 10"/>
    <property type="match status" value="1"/>
</dbReference>
<dbReference type="Gene3D" id="2.60.120.620">
    <property type="entry name" value="q2cbj1_9rhob like domain"/>
    <property type="match status" value="1"/>
</dbReference>
<evidence type="ECO:0000256" key="3">
    <source>
        <dbReference type="PROSITE-ProRule" id="PRU00708"/>
    </source>
</evidence>
<evidence type="ECO:0000256" key="2">
    <source>
        <dbReference type="ARBA" id="ARBA00022946"/>
    </source>
</evidence>
<reference evidence="5" key="1">
    <citation type="submission" date="2020-07" db="EMBL/GenBank/DDBJ databases">
        <authorList>
            <person name="Lin J."/>
        </authorList>
    </citation>
    <scope>NUCLEOTIDE SEQUENCE</scope>
</reference>
<dbReference type="InterPro" id="IPR011990">
    <property type="entry name" value="TPR-like_helical_dom_sf"/>
</dbReference>
<protein>
    <recommendedName>
        <fullName evidence="4">Glycosyl transferase 48 domain-containing protein</fullName>
    </recommendedName>
</protein>
<dbReference type="EMBL" id="LR862134">
    <property type="protein sequence ID" value="CAD1839629.1"/>
    <property type="molecule type" value="Genomic_DNA"/>
</dbReference>
<dbReference type="PROSITE" id="PS51375">
    <property type="entry name" value="PPR"/>
    <property type="match status" value="1"/>
</dbReference>
<dbReference type="Pfam" id="PF02364">
    <property type="entry name" value="Glucan_synthase"/>
    <property type="match status" value="1"/>
</dbReference>
<dbReference type="GO" id="GO:0000148">
    <property type="term" value="C:1,3-beta-D-glucan synthase complex"/>
    <property type="evidence" value="ECO:0007669"/>
    <property type="project" value="InterPro"/>
</dbReference>
<evidence type="ECO:0000256" key="1">
    <source>
        <dbReference type="ARBA" id="ARBA00022737"/>
    </source>
</evidence>
<feature type="domain" description="Glycosyl transferase 48" evidence="4">
    <location>
        <begin position="176"/>
        <end position="255"/>
    </location>
</feature>
<keyword evidence="1" id="KW-0677">Repeat</keyword>
<dbReference type="GO" id="GO:0006075">
    <property type="term" value="P:(1-&gt;3)-beta-D-glucan biosynthetic process"/>
    <property type="evidence" value="ECO:0007669"/>
    <property type="project" value="InterPro"/>
</dbReference>
<sequence length="361" mass="41129">MPDLVSWNSIIGAYSNAGLVDEAIVLFLEMRWLILKPDDITVRVELKTKEAKSNISLNLNTSRLTFGFDPSKAKQLSWHPRVFLYEGFLSDEECDHLVSLAHDKLEKSLIRDETPERVRGAAEAVYDLYYVITHNLLTSNFREEFDMLLARARNRGRLFSTIFWPNDPELVKRLHLLFTRGDAVQTINMNRDNYLEEAMKMRNLLDEFRANHGLRPPTILGVREHVFTGSVSSLAWFVSNQETSFVTLGQHVLAYPLKIFHITRGGNIERGKAYKVILHIKSFDSVKLSVSLLSSDGRQNLAMHNIIAESSELSNLTKIEFLLKSNGTNANSRLQLTTTKSGTIWLDQVSVMPLDTYKDIA</sequence>
<dbReference type="NCBIfam" id="TIGR00756">
    <property type="entry name" value="PPR"/>
    <property type="match status" value="1"/>
</dbReference>
<accession>A0A6V7Q8W1</accession>
<dbReference type="Pfam" id="PF13041">
    <property type="entry name" value="PPR_2"/>
    <property type="match status" value="1"/>
</dbReference>
<evidence type="ECO:0000313" key="5">
    <source>
        <dbReference type="EMBL" id="CAD1839629.1"/>
    </source>
</evidence>
<dbReference type="Gene3D" id="1.25.40.10">
    <property type="entry name" value="Tetratricopeptide repeat domain"/>
    <property type="match status" value="1"/>
</dbReference>
<organism evidence="5">
    <name type="scientific">Ananas comosus var. bracteatus</name>
    <name type="common">red pineapple</name>
    <dbReference type="NCBI Taxonomy" id="296719"/>
    <lineage>
        <taxon>Eukaryota</taxon>
        <taxon>Viridiplantae</taxon>
        <taxon>Streptophyta</taxon>
        <taxon>Embryophyta</taxon>
        <taxon>Tracheophyta</taxon>
        <taxon>Spermatophyta</taxon>
        <taxon>Magnoliopsida</taxon>
        <taxon>Liliopsida</taxon>
        <taxon>Poales</taxon>
        <taxon>Bromeliaceae</taxon>
        <taxon>Bromelioideae</taxon>
        <taxon>Ananas</taxon>
    </lineage>
</organism>
<dbReference type="InterPro" id="IPR002885">
    <property type="entry name" value="PPR_rpt"/>
</dbReference>
<gene>
    <name evidence="5" type="ORF">CB5_LOCUS22840</name>
</gene>
<name>A0A6V7Q8W1_ANACO</name>
<dbReference type="AlphaFoldDB" id="A0A6V7Q8W1"/>
<dbReference type="GO" id="GO:0003843">
    <property type="term" value="F:1,3-beta-D-glucan synthase activity"/>
    <property type="evidence" value="ECO:0007669"/>
    <property type="project" value="InterPro"/>
</dbReference>
<keyword evidence="2" id="KW-0809">Transit peptide</keyword>
<dbReference type="InterPro" id="IPR003440">
    <property type="entry name" value="Glyco_trans_48_dom"/>
</dbReference>
<evidence type="ECO:0000259" key="4">
    <source>
        <dbReference type="Pfam" id="PF02364"/>
    </source>
</evidence>
<feature type="repeat" description="PPR" evidence="3">
    <location>
        <begin position="3"/>
        <end position="37"/>
    </location>
</feature>
<dbReference type="GO" id="GO:0005886">
    <property type="term" value="C:plasma membrane"/>
    <property type="evidence" value="ECO:0007669"/>
    <property type="project" value="TreeGrafter"/>
</dbReference>
<dbReference type="PANTHER" id="PTHR12741">
    <property type="entry name" value="LYST-INTERACTING PROTEIN LIP5 DOPAMINE RESPONSIVE PROTEIN DRG-1"/>
    <property type="match status" value="1"/>
</dbReference>
<proteinExistence type="predicted"/>